<evidence type="ECO:0000259" key="10">
    <source>
        <dbReference type="Pfam" id="PF18307"/>
    </source>
</evidence>
<dbReference type="InterPro" id="IPR040662">
    <property type="entry name" value="Tfb2_C"/>
</dbReference>
<accession>R7YTW6</accession>
<dbReference type="STRING" id="1168221.R7YTW6"/>
<evidence type="ECO:0000256" key="5">
    <source>
        <dbReference type="ARBA" id="ARBA00023015"/>
    </source>
</evidence>
<evidence type="ECO:0000256" key="2">
    <source>
        <dbReference type="ARBA" id="ARBA00004123"/>
    </source>
</evidence>
<keyword evidence="5 9" id="KW-0805">Transcription regulation</keyword>
<dbReference type="HOGENOM" id="CLU_027280_4_0_1"/>
<dbReference type="RefSeq" id="XP_007780684.1">
    <property type="nucleotide sequence ID" value="XM_007782494.1"/>
</dbReference>
<dbReference type="EMBL" id="JH767573">
    <property type="protein sequence ID" value="EON65367.1"/>
    <property type="molecule type" value="Genomic_DNA"/>
</dbReference>
<evidence type="ECO:0000256" key="8">
    <source>
        <dbReference type="ARBA" id="ARBA00023242"/>
    </source>
</evidence>
<comment type="function">
    <text evidence="1">Component of the general transcription and DNA repair factor IIH (TFIIH) core complex, which is involved in general and transcription-coupled nucleotide excision repair (NER) of damaged DNA and, when complexed to TFIIK, in RNA transcription by RNA polymerase II. In NER, TFIIH acts by opening DNA around the lesion to allow the excision of the damaged oligonucleotide and its replacement by a new DNA fragment. In transcription, TFIIH has an essential role in transcription initiation. When the pre-initiation complex (PIC) has been established, TFIIH is required for promoter opening and promoter escape. Phosphorylation of the C-terminal tail (CTD) of the largest subunit of RNA polymerase II by the kinase module TFIIK controls the initiation of transcription.</text>
</comment>
<dbReference type="GO" id="GO:0006367">
    <property type="term" value="P:transcription initiation at RNA polymerase II promoter"/>
    <property type="evidence" value="ECO:0007669"/>
    <property type="project" value="EnsemblFungi"/>
</dbReference>
<dbReference type="OMA" id="KGFIIIE"/>
<evidence type="ECO:0000313" key="11">
    <source>
        <dbReference type="EMBL" id="EON65367.1"/>
    </source>
</evidence>
<dbReference type="AlphaFoldDB" id="R7YTW6"/>
<dbReference type="GO" id="GO:0005675">
    <property type="term" value="C:transcription factor TFIIH holo complex"/>
    <property type="evidence" value="ECO:0007669"/>
    <property type="project" value="EnsemblFungi"/>
</dbReference>
<keyword evidence="6 9" id="KW-0804">Transcription</keyword>
<keyword evidence="7 9" id="KW-0234">DNA repair</keyword>
<dbReference type="PANTHER" id="PTHR13152">
    <property type="entry name" value="TFIIH, POLYPEPTIDE 4"/>
    <property type="match status" value="1"/>
</dbReference>
<dbReference type="OrthoDB" id="364513at2759"/>
<dbReference type="GO" id="GO:0016251">
    <property type="term" value="F:RNA polymerase II general transcription initiation factor activity"/>
    <property type="evidence" value="ECO:0007669"/>
    <property type="project" value="EnsemblFungi"/>
</dbReference>
<dbReference type="GO" id="GO:0000439">
    <property type="term" value="C:transcription factor TFIIH core complex"/>
    <property type="evidence" value="ECO:0007669"/>
    <property type="project" value="EnsemblFungi"/>
</dbReference>
<name>R7YTW6_CONA1</name>
<dbReference type="Proteomes" id="UP000016924">
    <property type="component" value="Unassembled WGS sequence"/>
</dbReference>
<keyword evidence="12" id="KW-1185">Reference proteome</keyword>
<feature type="domain" description="Transcription factor Tfb2 C-terminal" evidence="10">
    <location>
        <begin position="404"/>
        <end position="468"/>
    </location>
</feature>
<dbReference type="InterPro" id="IPR004598">
    <property type="entry name" value="TFIIH_p52/Tfb2"/>
</dbReference>
<evidence type="ECO:0000313" key="12">
    <source>
        <dbReference type="Proteomes" id="UP000016924"/>
    </source>
</evidence>
<evidence type="ECO:0000256" key="1">
    <source>
        <dbReference type="ARBA" id="ARBA00002817"/>
    </source>
</evidence>
<organism evidence="11 12">
    <name type="scientific">Coniosporium apollinis (strain CBS 100218)</name>
    <name type="common">Rock-inhabiting black yeast</name>
    <dbReference type="NCBI Taxonomy" id="1168221"/>
    <lineage>
        <taxon>Eukaryota</taxon>
        <taxon>Fungi</taxon>
        <taxon>Dikarya</taxon>
        <taxon>Ascomycota</taxon>
        <taxon>Pezizomycotina</taxon>
        <taxon>Dothideomycetes</taxon>
        <taxon>Dothideomycetes incertae sedis</taxon>
        <taxon>Coniosporium</taxon>
    </lineage>
</organism>
<dbReference type="Pfam" id="PF03849">
    <property type="entry name" value="Tfb2"/>
    <property type="match status" value="1"/>
</dbReference>
<dbReference type="NCBIfam" id="TIGR00625">
    <property type="entry name" value="tfb2"/>
    <property type="match status" value="1"/>
</dbReference>
<dbReference type="GO" id="GO:0006289">
    <property type="term" value="P:nucleotide-excision repair"/>
    <property type="evidence" value="ECO:0007669"/>
    <property type="project" value="EnsemblFungi"/>
</dbReference>
<evidence type="ECO:0000256" key="9">
    <source>
        <dbReference type="RuleBase" id="RU364024"/>
    </source>
</evidence>
<comment type="subcellular location">
    <subcellularLocation>
        <location evidence="2 9">Nucleus</location>
    </subcellularLocation>
</comment>
<gene>
    <name evidence="11" type="ORF">W97_04605</name>
</gene>
<proteinExistence type="inferred from homology"/>
<evidence type="ECO:0000256" key="4">
    <source>
        <dbReference type="ARBA" id="ARBA00022763"/>
    </source>
</evidence>
<protein>
    <recommendedName>
        <fullName evidence="9">RNA polymerase II transcription factor B subunit 2</fullName>
    </recommendedName>
</protein>
<keyword evidence="8 9" id="KW-0539">Nucleus</keyword>
<comment type="similarity">
    <text evidence="3 9">Belongs to the TFB2 family.</text>
</comment>
<comment type="function">
    <text evidence="9">Component of the general transcription and DNA repair factor IIH (TFIIH) core complex which is involved in general and transcription-coupled nucleotide excision repair (NER) of damaged DNA.</text>
</comment>
<sequence>MNASSDTMTANPQALEVLQGFPGTKLEQLYRQPSTALAVFRRMLPHLAKTIVMAMLYMPNPFLASDLDAWIRPDAVAEKEQALLVLTSLHIMSTSLQAQGPRAYILGKAFAKSLRQALTGSGEHKSFGVPCRPPGNDVVDVKTLDDHARRQWEDILYYMVGSTTVGVEGQSHISDATKSLLELGNFVDKRGRITQTGFTFLLQEVNAQVWSLLIVYLNRAPELLKMDSVDILSFIFMLGSLELGQGYSTANLSSTQKQMLDDLGDFGIIYRPSLKTPIFYPTRLATTLTSDASALHSSAAAPTPTFDTGLAGGSGAASKGYIIVETNYRLYAYTESMLQISVLALFTRLTMLFPNMVTGRLTKTSVQRAIAQGITADQIISYLAAHAHPQMLKSTPVLPPTVVDQIRLWQIEGDRMTTTSGYMMIEFATEAEYRDTVEYAETVGLLVWKSDAKRCFFVNRIEQIRSFMSNRRAARA</sequence>
<evidence type="ECO:0000256" key="6">
    <source>
        <dbReference type="ARBA" id="ARBA00023163"/>
    </source>
</evidence>
<dbReference type="GO" id="GO:0000112">
    <property type="term" value="C:nucleotide-excision repair factor 3 complex"/>
    <property type="evidence" value="ECO:0007669"/>
    <property type="project" value="EnsemblFungi"/>
</dbReference>
<evidence type="ECO:0000256" key="3">
    <source>
        <dbReference type="ARBA" id="ARBA00007132"/>
    </source>
</evidence>
<dbReference type="GeneID" id="19901916"/>
<dbReference type="GO" id="GO:0001671">
    <property type="term" value="F:ATPase activator activity"/>
    <property type="evidence" value="ECO:0007669"/>
    <property type="project" value="InterPro"/>
</dbReference>
<dbReference type="GO" id="GO:0003690">
    <property type="term" value="F:double-stranded DNA binding"/>
    <property type="evidence" value="ECO:0007669"/>
    <property type="project" value="EnsemblFungi"/>
</dbReference>
<dbReference type="eggNOG" id="KOG3471">
    <property type="taxonomic scope" value="Eukaryota"/>
</dbReference>
<dbReference type="Pfam" id="PF18307">
    <property type="entry name" value="Tfb2_C"/>
    <property type="match status" value="1"/>
</dbReference>
<reference evidence="12" key="1">
    <citation type="submission" date="2012-06" db="EMBL/GenBank/DDBJ databases">
        <title>The genome sequence of Coniosporium apollinis CBS 100218.</title>
        <authorList>
            <consortium name="The Broad Institute Genome Sequencing Platform"/>
            <person name="Cuomo C."/>
            <person name="Gorbushina A."/>
            <person name="Noack S."/>
            <person name="Walker B."/>
            <person name="Young S.K."/>
            <person name="Zeng Q."/>
            <person name="Gargeya S."/>
            <person name="Fitzgerald M."/>
            <person name="Haas B."/>
            <person name="Abouelleil A."/>
            <person name="Alvarado L."/>
            <person name="Arachchi H.M."/>
            <person name="Berlin A.M."/>
            <person name="Chapman S.B."/>
            <person name="Goldberg J."/>
            <person name="Griggs A."/>
            <person name="Gujja S."/>
            <person name="Hansen M."/>
            <person name="Howarth C."/>
            <person name="Imamovic A."/>
            <person name="Larimer J."/>
            <person name="McCowan C."/>
            <person name="Montmayeur A."/>
            <person name="Murphy C."/>
            <person name="Neiman D."/>
            <person name="Pearson M."/>
            <person name="Priest M."/>
            <person name="Roberts A."/>
            <person name="Saif S."/>
            <person name="Shea T."/>
            <person name="Sisk P."/>
            <person name="Sykes S."/>
            <person name="Wortman J."/>
            <person name="Nusbaum C."/>
            <person name="Birren B."/>
        </authorList>
    </citation>
    <scope>NUCLEOTIDE SEQUENCE [LARGE SCALE GENOMIC DNA]</scope>
    <source>
        <strain evidence="12">CBS 100218</strain>
    </source>
</reference>
<dbReference type="PANTHER" id="PTHR13152:SF0">
    <property type="entry name" value="GENERAL TRANSCRIPTION FACTOR IIH SUBUNIT 4"/>
    <property type="match status" value="1"/>
</dbReference>
<evidence type="ECO:0000256" key="7">
    <source>
        <dbReference type="ARBA" id="ARBA00023204"/>
    </source>
</evidence>
<keyword evidence="4 9" id="KW-0227">DNA damage</keyword>
<dbReference type="Gene3D" id="3.30.70.2610">
    <property type="match status" value="1"/>
</dbReference>